<dbReference type="AlphaFoldDB" id="A0A0G4HF72"/>
<evidence type="ECO:0000256" key="1">
    <source>
        <dbReference type="SAM" id="MobiDB-lite"/>
    </source>
</evidence>
<protein>
    <submittedName>
        <fullName evidence="2">Uncharacterized protein</fullName>
    </submittedName>
</protein>
<evidence type="ECO:0000313" key="2">
    <source>
        <dbReference type="EMBL" id="CEM42702.1"/>
    </source>
</evidence>
<feature type="compositionally biased region" description="Basic and acidic residues" evidence="1">
    <location>
        <begin position="597"/>
        <end position="609"/>
    </location>
</feature>
<proteinExistence type="predicted"/>
<organism evidence="2">
    <name type="scientific">Chromera velia CCMP2878</name>
    <dbReference type="NCBI Taxonomy" id="1169474"/>
    <lineage>
        <taxon>Eukaryota</taxon>
        <taxon>Sar</taxon>
        <taxon>Alveolata</taxon>
        <taxon>Colpodellida</taxon>
        <taxon>Chromeraceae</taxon>
        <taxon>Chromera</taxon>
    </lineage>
</organism>
<feature type="compositionally biased region" description="Basic and acidic residues" evidence="1">
    <location>
        <begin position="717"/>
        <end position="741"/>
    </location>
</feature>
<dbReference type="VEuPathDB" id="CryptoDB:Cvel_6624"/>
<dbReference type="SUPFAM" id="SSF53474">
    <property type="entry name" value="alpha/beta-Hydrolases"/>
    <property type="match status" value="1"/>
</dbReference>
<dbReference type="InterPro" id="IPR029058">
    <property type="entry name" value="AB_hydrolase_fold"/>
</dbReference>
<dbReference type="Gene3D" id="3.50.50.60">
    <property type="entry name" value="FAD/NAD(P)-binding domain"/>
    <property type="match status" value="1"/>
</dbReference>
<feature type="compositionally biased region" description="Polar residues" evidence="1">
    <location>
        <begin position="623"/>
        <end position="633"/>
    </location>
</feature>
<dbReference type="Gene3D" id="3.40.50.1820">
    <property type="entry name" value="alpha/beta hydrolase"/>
    <property type="match status" value="1"/>
</dbReference>
<name>A0A0G4HF72_9ALVE</name>
<dbReference type="PANTHER" id="PTHR12277">
    <property type="entry name" value="ALPHA/BETA HYDROLASE DOMAIN-CONTAINING PROTEIN"/>
    <property type="match status" value="1"/>
</dbReference>
<accession>A0A0G4HF72</accession>
<gene>
    <name evidence="2" type="ORF">Cvel_6624</name>
</gene>
<dbReference type="InterPro" id="IPR036188">
    <property type="entry name" value="FAD/NAD-bd_sf"/>
</dbReference>
<reference evidence="2" key="1">
    <citation type="submission" date="2014-11" db="EMBL/GenBank/DDBJ databases">
        <authorList>
            <person name="Otto D Thomas"/>
            <person name="Naeem Raeece"/>
        </authorList>
    </citation>
    <scope>NUCLEOTIDE SEQUENCE</scope>
</reference>
<dbReference type="SUPFAM" id="SSF51905">
    <property type="entry name" value="FAD/NAD(P)-binding domain"/>
    <property type="match status" value="1"/>
</dbReference>
<feature type="region of interest" description="Disordered" evidence="1">
    <location>
        <begin position="713"/>
        <end position="741"/>
    </location>
</feature>
<feature type="compositionally biased region" description="Low complexity" evidence="1">
    <location>
        <begin position="612"/>
        <end position="622"/>
    </location>
</feature>
<feature type="region of interest" description="Disordered" evidence="1">
    <location>
        <begin position="597"/>
        <end position="636"/>
    </location>
</feature>
<dbReference type="PANTHER" id="PTHR12277:SF197">
    <property type="entry name" value="CHROMOSOME UNDETERMINED SCAFFOLD_38, WHOLE GENOME SHOTGUN SEQUENCE"/>
    <property type="match status" value="1"/>
</dbReference>
<dbReference type="EMBL" id="CDMZ01002514">
    <property type="protein sequence ID" value="CEM42702.1"/>
    <property type="molecule type" value="Genomic_DNA"/>
</dbReference>
<sequence>MNGQIFQPPPPSYSLEGQLPEGTSLVQKDDYVFLCAGSEEIPNGILWVHGNASDCGYEAEALTYLAAELRAFVVAVEYPGYGAAPGKPSVASLTEALSAGFAFLSSRIPAKRCAVVARSLGTGPATALAKKQASRGKPVGALVLWSPMSSVQGIAREVVGVFGFLVSKRWDVEKDIEKVYSPTLFICGGQDTLTPLAMARQLYEKSPASVRIFHVNEQATHNEGWRFEEDVAVPLRAILTEGDFEDSQEEEEKQLWMDSLEVHIDRKEHTQKEKETVPPSRTLSESVSNFKIVIVGAGPVGLFTAVGLVESGVPASSLIVLEKHAAYQRHHVLRLEKKSFAEAPSGLKALVEPLAGTTRTSALETALSSAAEARGIQVVRPCVVSREEVVSAFQQNRILIGCDGSHSVVRENVLSGEGWRESLQSVLDVRLEFKSPSGPPKKLSTLQSLSAFRRVHHVVEESFSKKENERGTYPGTLRLLISPEEHSVMRGVGATLRTPVKIPEQESLLPPMVKKTIRSWLCIRRQHFEDERVESATCSAIDLSVYRAKSFGSRKDGKTTFICGDAAFGVPFFRALNNGLLCVCQLVRCVVDELRDEHKSENVKPETETQHSSSSSTSISSSPLQPNSGTATPPEQAGVFGRFMASMGASTGISRHMADMSAMGASELAKDVFMGGESDPVLRFQEFCRRLSNREFSLAKAKRDALTIVRLANAAAREPKEPEAGSKKRNEDESLDPFEKN</sequence>